<dbReference type="Proteomes" id="UP000248840">
    <property type="component" value="Unassembled WGS sequence"/>
</dbReference>
<keyword evidence="1" id="KW-0472">Membrane</keyword>
<keyword evidence="3" id="KW-1185">Reference proteome</keyword>
<sequence length="62" mass="7034">MNKMSLFFKSASPLILLLISGAIGILAKFIEKKFTDIAMGLQLITFALFIYALIKFFNKIFK</sequence>
<feature type="transmembrane region" description="Helical" evidence="1">
    <location>
        <begin position="37"/>
        <end position="57"/>
    </location>
</feature>
<reference evidence="2 3" key="1">
    <citation type="submission" date="2018-06" db="EMBL/GenBank/DDBJ databases">
        <title>Genomic Encyclopedia of Archaeal and Bacterial Type Strains, Phase II (KMG-II): from individual species to whole genera.</title>
        <authorList>
            <person name="Goeker M."/>
        </authorList>
    </citation>
    <scope>NUCLEOTIDE SEQUENCE [LARGE SCALE GENOMIC DNA]</scope>
    <source>
        <strain evidence="2 3">DSM 25663</strain>
    </source>
</reference>
<organism evidence="2 3">
    <name type="scientific">Flavobacterium aciduliphilum</name>
    <dbReference type="NCBI Taxonomy" id="1101402"/>
    <lineage>
        <taxon>Bacteria</taxon>
        <taxon>Pseudomonadati</taxon>
        <taxon>Bacteroidota</taxon>
        <taxon>Flavobacteriia</taxon>
        <taxon>Flavobacteriales</taxon>
        <taxon>Flavobacteriaceae</taxon>
        <taxon>Flavobacterium</taxon>
    </lineage>
</organism>
<dbReference type="EMBL" id="QLSZ01000001">
    <property type="protein sequence ID" value="RAR75642.1"/>
    <property type="molecule type" value="Genomic_DNA"/>
</dbReference>
<proteinExistence type="predicted"/>
<gene>
    <name evidence="2" type="ORF">CLV55_101342</name>
</gene>
<comment type="caution">
    <text evidence="2">The sequence shown here is derived from an EMBL/GenBank/DDBJ whole genome shotgun (WGS) entry which is preliminary data.</text>
</comment>
<keyword evidence="1" id="KW-0812">Transmembrane</keyword>
<protein>
    <submittedName>
        <fullName evidence="2">Uncharacterized protein</fullName>
    </submittedName>
</protein>
<keyword evidence="1" id="KW-1133">Transmembrane helix</keyword>
<evidence type="ECO:0000313" key="2">
    <source>
        <dbReference type="EMBL" id="RAR75642.1"/>
    </source>
</evidence>
<accession>A0A328YTV4</accession>
<name>A0A328YTV4_9FLAO</name>
<evidence type="ECO:0000256" key="1">
    <source>
        <dbReference type="SAM" id="Phobius"/>
    </source>
</evidence>
<evidence type="ECO:0000313" key="3">
    <source>
        <dbReference type="Proteomes" id="UP000248840"/>
    </source>
</evidence>
<dbReference type="AlphaFoldDB" id="A0A328YTV4"/>